<dbReference type="InterPro" id="IPR041677">
    <property type="entry name" value="DNA2/NAM7_AAA_11"/>
</dbReference>
<feature type="compositionally biased region" description="Basic and acidic residues" evidence="1">
    <location>
        <begin position="1724"/>
        <end position="1747"/>
    </location>
</feature>
<keyword evidence="4" id="KW-1185">Reference proteome</keyword>
<organism evidence="3 4">
    <name type="scientific">Pseudooceanicola albus</name>
    <dbReference type="NCBI Taxonomy" id="2692189"/>
    <lineage>
        <taxon>Bacteria</taxon>
        <taxon>Pseudomonadati</taxon>
        <taxon>Pseudomonadota</taxon>
        <taxon>Alphaproteobacteria</taxon>
        <taxon>Rhodobacterales</taxon>
        <taxon>Paracoccaceae</taxon>
        <taxon>Pseudooceanicola</taxon>
    </lineage>
</organism>
<evidence type="ECO:0000313" key="3">
    <source>
        <dbReference type="EMBL" id="MXN20332.1"/>
    </source>
</evidence>
<evidence type="ECO:0000313" key="4">
    <source>
        <dbReference type="Proteomes" id="UP000477911"/>
    </source>
</evidence>
<dbReference type="FunFam" id="3.40.50.300:FF:002063">
    <property type="entry name" value="DNA helicase related protein"/>
    <property type="match status" value="1"/>
</dbReference>
<dbReference type="InterPro" id="IPR013520">
    <property type="entry name" value="Ribonucl_H"/>
</dbReference>
<gene>
    <name evidence="3" type="ORF">GR170_21055</name>
</gene>
<dbReference type="InterPro" id="IPR012337">
    <property type="entry name" value="RNaseH-like_sf"/>
</dbReference>
<dbReference type="EMBL" id="WUMU01000026">
    <property type="protein sequence ID" value="MXN20332.1"/>
    <property type="molecule type" value="Genomic_DNA"/>
</dbReference>
<dbReference type="GO" id="GO:0004527">
    <property type="term" value="F:exonuclease activity"/>
    <property type="evidence" value="ECO:0007669"/>
    <property type="project" value="UniProtKB-ARBA"/>
</dbReference>
<dbReference type="FunFam" id="3.40.960.10:FF:000002">
    <property type="entry name" value="DNA helicase related protein"/>
    <property type="match status" value="1"/>
</dbReference>
<evidence type="ECO:0000259" key="2">
    <source>
        <dbReference type="SMART" id="SM00479"/>
    </source>
</evidence>
<dbReference type="InterPro" id="IPR045055">
    <property type="entry name" value="DNA2/NAM7-like"/>
</dbReference>
<dbReference type="PANTHER" id="PTHR10887">
    <property type="entry name" value="DNA2/NAM7 HELICASE FAMILY"/>
    <property type="match status" value="1"/>
</dbReference>
<dbReference type="InterPro" id="IPR049468">
    <property type="entry name" value="Restrct_endonuc-II-like_dom"/>
</dbReference>
<dbReference type="Pfam" id="PF18741">
    <property type="entry name" value="MTES_1575"/>
    <property type="match status" value="1"/>
</dbReference>
<dbReference type="InterPro" id="IPR041679">
    <property type="entry name" value="DNA2/NAM7-like_C"/>
</dbReference>
<reference evidence="3 4" key="1">
    <citation type="submission" date="2019-12" db="EMBL/GenBank/DDBJ databases">
        <authorList>
            <person name="Li M."/>
        </authorList>
    </citation>
    <scope>NUCLEOTIDE SEQUENCE [LARGE SCALE GENOMIC DNA]</scope>
    <source>
        <strain evidence="3 4">GBMRC 2024</strain>
    </source>
</reference>
<feature type="region of interest" description="Disordered" evidence="1">
    <location>
        <begin position="1724"/>
        <end position="1762"/>
    </location>
</feature>
<dbReference type="GO" id="GO:0006259">
    <property type="term" value="P:DNA metabolic process"/>
    <property type="evidence" value="ECO:0007669"/>
    <property type="project" value="UniProtKB-ARBA"/>
</dbReference>
<dbReference type="SMART" id="SM00479">
    <property type="entry name" value="EXOIII"/>
    <property type="match status" value="1"/>
</dbReference>
<evidence type="ECO:0000256" key="1">
    <source>
        <dbReference type="SAM" id="MobiDB-lite"/>
    </source>
</evidence>
<dbReference type="SUPFAM" id="SSF53098">
    <property type="entry name" value="Ribonuclease H-like"/>
    <property type="match status" value="1"/>
</dbReference>
<dbReference type="InterPro" id="IPR027417">
    <property type="entry name" value="P-loop_NTPase"/>
</dbReference>
<proteinExistence type="predicted"/>
<dbReference type="Pfam" id="PF13195">
    <property type="entry name" value="DUF4011"/>
    <property type="match status" value="1"/>
</dbReference>
<dbReference type="Pfam" id="PF00929">
    <property type="entry name" value="RNase_T"/>
    <property type="match status" value="1"/>
</dbReference>
<dbReference type="InterPro" id="IPR025103">
    <property type="entry name" value="DUF4011"/>
</dbReference>
<dbReference type="InterPro" id="IPR011335">
    <property type="entry name" value="Restrct_endonuc-II-like"/>
</dbReference>
<accession>A0A6L7G9I9</accession>
<dbReference type="CDD" id="cd18808">
    <property type="entry name" value="SF1_C_Upf1"/>
    <property type="match status" value="1"/>
</dbReference>
<dbReference type="Gene3D" id="3.40.960.10">
    <property type="entry name" value="VSR Endonuclease"/>
    <property type="match status" value="1"/>
</dbReference>
<dbReference type="InterPro" id="IPR021754">
    <property type="entry name" value="DUF3320"/>
</dbReference>
<sequence>MDDTAFDTPSPDQDQKTDLRLEVAFATTARVNFASSQNGVSVLQSLCLTNSGTEALEGLEVTLDSTPALIRPRTWTLDRLAPGDSRQITDLETPVDTALLGGLNEAEQGRLHLKVTHEDHILFEETRPIEMLARDEWGGIGEMAHLLAAHVSPNDAVVAALLKEAGRLLEAGGHSGAIDGYLSRDPGRAWMLAGAIWSAATGLGLTYAVPPASFEERGQKIRDPGRIHAEGLATCLDSALLLAACFEAAGLNPVILFSEDHAWTGVWLEPRDFGSVTEPDVMSVRKAVDAREFVMLETTLLTRRPSVGFEEAVAVARELTAERNEHNFRLAVDIRRARAARIRPLASHRIAEDETVEEIAASPAALPRPLDLGALPGELIEEEPATADDRFSRWQRKLLDLSLRNRLLNFRDTKQTLPLLCPDVSALEDKLADGHKFRALPLKDEDPLGNRDLLASQEPQILEEVARDAFARGQIAVPLTGRDTANRLLELYRRAKSDQQEGGTNTLFLAAGFLRWKKTEGDTRSYRAPLLLIPVKLTRRSAQSDFLLETHEDDVRFNATLLEFLKRDFDLKIPELEGDLPRDDSGYDLPRIFDILRRRVRDVAGFEVVEDLALSTFSFAKFLMWKDLVDRTDSLRESRLVRHLVDNPTEPFLAEGTPGLPQPVDVDRRIAPKDLFTPLPADSSQLSAVLAAQEGHDFVLIGPPGTGKSQTIANIISQCLAVGKTVLFVAEKSAALDVVHRRLSANGLADAVLELHSSKADRKSVLDQLGRSWDRASDSSEGEWIRVTEGLSVTRDQLNTYVNALHRPGTQGFSVFQAIGRTAGGAAPFSLRFAHKDCHDAETYGALLRLAQDLARCHEIVSARAPLPLITAEDWSFAWQAALLDQTAELARATEALRQAAATLSGLTGLTHDPEASVESLAPLRALAVLSDPPEDLSWALERDVAQLTRAGEDFHDLLKACHSAESGLAARYPMDRLASIPLERLDMDWRQAQTKIWPFSSFAEGSVRKLLQTYALSGSADPARDIAALQEAQRLRGQIADSVLADCPVTEGAETDPERLSRWLGAARDLAQVLDALAPAVGDPALWEQTRTRIATGSHPALSTARQAFAASHADWIRAASAFADTAGRDPADIGLSEMAQALADTLANRDHLTDWTRWSAVRARARASGLTPLVEALEDNRLSSAAPEAFAAAYTAWWLPQAMDAEPCLRGFSHWAHEDAVRRFRALDTRATEMAAAQVLRRIRHGLPARDSVPKRSELGTLRHQLGLQRPSMPIRSLIQEMPDTFTRLAPCVLMSPLSVAQYLPAGQAAFDVVIFDEASQITTWDAVGAIARGRQAIIVGDPKQLPPTNFFGRTDETEEDLPETERDLASILDEVASAGIPTQQLNWHYRSRDEALIAFSNWHYYDGRLVTFPSPHTASEAVKLHQIDGTYGRGQGRTNADEARAIVRHTVRRLLDWLGLPEGERPTLGVITFNAEQQGLILDLLDEERRANPDLEWFFEDSREEPVIVKNLENIQGDERDVMLFSITFGPDPAGKLSMVFGALNSTGGEKRLNVAVTRARQELHVFASVRADQIDLSRTRALGVQHLKAFLDFAARGPVALPAQDEGSLGPVENVFEGAIKAALEARGWQIRPQIGVSGFRIDLGVVHPDHAGVYLAGVECDGASYHSSATARDRDKVRQAVLENLGWAIFRVWSTDWFKTPDAVAERLHETLSDHLEADRAARAEAERAKAEARAQWEHPPEEPTEPAPMDSPAETEAEADRFFDRDYLPRLCTLIAGIVDREGPMPLLLLTRRIAALHGWQCLGKRISERVEQALDLVEQHPEGEVTFLWSPGTLSERIAFRPGLDRGLRDISRAEIADLWHGHAKALGTGSDPTLELARLAGVGRLSAEARSYLESCIAWCQSTGADDLPDPVADLDWPGTPFPTGPFRFVALDVETANHDRASICQIGVACVRPDNTIETWTTYVDPKTSRWDFTGLHGISGATVAGAPDFATLLPLLDSALKRLTIYQHSGFDRSAVRAAAEAAGAEEPGWIWQNSVTVARNAWPELTGNGGHGLASLKTHLGLSFDHHDAGEDARAAAEVVLRAEGVLPDFRP</sequence>
<name>A0A6L7G9I9_9RHOB</name>
<dbReference type="GO" id="GO:0003676">
    <property type="term" value="F:nucleic acid binding"/>
    <property type="evidence" value="ECO:0007669"/>
    <property type="project" value="InterPro"/>
</dbReference>
<protein>
    <submittedName>
        <fullName evidence="3">DUF3320 domain-containing protein</fullName>
    </submittedName>
</protein>
<dbReference type="InterPro" id="IPR036397">
    <property type="entry name" value="RNaseH_sf"/>
</dbReference>
<dbReference type="Gene3D" id="3.30.420.10">
    <property type="entry name" value="Ribonuclease H-like superfamily/Ribonuclease H"/>
    <property type="match status" value="1"/>
</dbReference>
<dbReference type="GO" id="GO:0004386">
    <property type="term" value="F:helicase activity"/>
    <property type="evidence" value="ECO:0007669"/>
    <property type="project" value="InterPro"/>
</dbReference>
<dbReference type="Pfam" id="PF11784">
    <property type="entry name" value="DUF3320"/>
    <property type="match status" value="1"/>
</dbReference>
<dbReference type="SUPFAM" id="SSF52980">
    <property type="entry name" value="Restriction endonuclease-like"/>
    <property type="match status" value="1"/>
</dbReference>
<dbReference type="InterPro" id="IPR047187">
    <property type="entry name" value="SF1_C_Upf1"/>
</dbReference>
<comment type="caution">
    <text evidence="3">The sequence shown here is derived from an EMBL/GenBank/DDBJ whole genome shotgun (WGS) entry which is preliminary data.</text>
</comment>
<dbReference type="SUPFAM" id="SSF52540">
    <property type="entry name" value="P-loop containing nucleoside triphosphate hydrolases"/>
    <property type="match status" value="1"/>
</dbReference>
<dbReference type="Pfam" id="PF13086">
    <property type="entry name" value="AAA_11"/>
    <property type="match status" value="2"/>
</dbReference>
<dbReference type="RefSeq" id="WP_160896457.1">
    <property type="nucleotide sequence ID" value="NZ_WUMU01000026.1"/>
</dbReference>
<dbReference type="Proteomes" id="UP000477911">
    <property type="component" value="Unassembled WGS sequence"/>
</dbReference>
<feature type="domain" description="Exonuclease" evidence="2">
    <location>
        <begin position="1936"/>
        <end position="2100"/>
    </location>
</feature>
<dbReference type="Pfam" id="PF13087">
    <property type="entry name" value="AAA_12"/>
    <property type="match status" value="1"/>
</dbReference>
<dbReference type="Gene3D" id="3.40.50.300">
    <property type="entry name" value="P-loop containing nucleotide triphosphate hydrolases"/>
    <property type="match status" value="3"/>
</dbReference>
<dbReference type="PANTHER" id="PTHR10887:SF495">
    <property type="entry name" value="HELICASE SENATAXIN ISOFORM X1-RELATED"/>
    <property type="match status" value="1"/>
</dbReference>